<dbReference type="InterPro" id="IPR012910">
    <property type="entry name" value="Plug_dom"/>
</dbReference>
<evidence type="ECO:0000256" key="4">
    <source>
        <dbReference type="ARBA" id="ARBA00022692"/>
    </source>
</evidence>
<feature type="domain" description="TonB-dependent receptor plug" evidence="12">
    <location>
        <begin position="113"/>
        <end position="232"/>
    </location>
</feature>
<evidence type="ECO:0000256" key="10">
    <source>
        <dbReference type="SAM" id="SignalP"/>
    </source>
</evidence>
<comment type="subcellular location">
    <subcellularLocation>
        <location evidence="1 8">Cell outer membrane</location>
        <topology evidence="1 8">Multi-pass membrane protein</topology>
    </subcellularLocation>
</comment>
<dbReference type="InterPro" id="IPR036942">
    <property type="entry name" value="Beta-barrel_TonB_sf"/>
</dbReference>
<evidence type="ECO:0000313" key="14">
    <source>
        <dbReference type="Proteomes" id="UP000321533"/>
    </source>
</evidence>
<dbReference type="EMBL" id="CP042435">
    <property type="protein sequence ID" value="QEC68776.1"/>
    <property type="molecule type" value="Genomic_DNA"/>
</dbReference>
<dbReference type="Gene3D" id="2.170.130.10">
    <property type="entry name" value="TonB-dependent receptor, plug domain"/>
    <property type="match status" value="1"/>
</dbReference>
<organism evidence="13 14">
    <name type="scientific">Panacibacter ginsenosidivorans</name>
    <dbReference type="NCBI Taxonomy" id="1813871"/>
    <lineage>
        <taxon>Bacteria</taxon>
        <taxon>Pseudomonadati</taxon>
        <taxon>Bacteroidota</taxon>
        <taxon>Chitinophagia</taxon>
        <taxon>Chitinophagales</taxon>
        <taxon>Chitinophagaceae</taxon>
        <taxon>Panacibacter</taxon>
    </lineage>
</organism>
<dbReference type="FunFam" id="2.170.130.10:FF:000008">
    <property type="entry name" value="SusC/RagA family TonB-linked outer membrane protein"/>
    <property type="match status" value="1"/>
</dbReference>
<dbReference type="NCBIfam" id="TIGR04056">
    <property type="entry name" value="OMP_RagA_SusC"/>
    <property type="match status" value="1"/>
</dbReference>
<keyword evidence="14" id="KW-1185">Reference proteome</keyword>
<evidence type="ECO:0000313" key="13">
    <source>
        <dbReference type="EMBL" id="QEC68776.1"/>
    </source>
</evidence>
<feature type="domain" description="TonB-dependent receptor-like beta-barrel" evidence="11">
    <location>
        <begin position="452"/>
        <end position="968"/>
    </location>
</feature>
<dbReference type="Pfam" id="PF00593">
    <property type="entry name" value="TonB_dep_Rec_b-barrel"/>
    <property type="match status" value="1"/>
</dbReference>
<dbReference type="Gene3D" id="2.60.40.1120">
    <property type="entry name" value="Carboxypeptidase-like, regulatory domain"/>
    <property type="match status" value="1"/>
</dbReference>
<evidence type="ECO:0000256" key="7">
    <source>
        <dbReference type="ARBA" id="ARBA00023237"/>
    </source>
</evidence>
<dbReference type="RefSeq" id="WP_147191140.1">
    <property type="nucleotide sequence ID" value="NZ_CP042435.1"/>
</dbReference>
<keyword evidence="7 8" id="KW-0998">Cell outer membrane</keyword>
<dbReference type="Gene3D" id="2.40.170.20">
    <property type="entry name" value="TonB-dependent receptor, beta-barrel domain"/>
    <property type="match status" value="1"/>
</dbReference>
<keyword evidence="10" id="KW-0732">Signal</keyword>
<dbReference type="OrthoDB" id="9768177at2"/>
<dbReference type="SUPFAM" id="SSF49464">
    <property type="entry name" value="Carboxypeptidase regulatory domain-like"/>
    <property type="match status" value="1"/>
</dbReference>
<dbReference type="InterPro" id="IPR023997">
    <property type="entry name" value="TonB-dep_OMP_SusC/RagA_CS"/>
</dbReference>
<dbReference type="SUPFAM" id="SSF56935">
    <property type="entry name" value="Porins"/>
    <property type="match status" value="1"/>
</dbReference>
<feature type="signal peptide" evidence="10">
    <location>
        <begin position="1"/>
        <end position="19"/>
    </location>
</feature>
<evidence type="ECO:0000259" key="12">
    <source>
        <dbReference type="Pfam" id="PF07715"/>
    </source>
</evidence>
<keyword evidence="13" id="KW-0675">Receptor</keyword>
<evidence type="ECO:0000256" key="2">
    <source>
        <dbReference type="ARBA" id="ARBA00022448"/>
    </source>
</evidence>
<proteinExistence type="inferred from homology"/>
<dbReference type="InterPro" id="IPR008969">
    <property type="entry name" value="CarboxyPept-like_regulatory"/>
</dbReference>
<keyword evidence="4 8" id="KW-0812">Transmembrane</keyword>
<dbReference type="Proteomes" id="UP000321533">
    <property type="component" value="Chromosome"/>
</dbReference>
<dbReference type="InterPro" id="IPR023996">
    <property type="entry name" value="TonB-dep_OMP_SusC/RagA"/>
</dbReference>
<evidence type="ECO:0000256" key="9">
    <source>
        <dbReference type="RuleBase" id="RU003357"/>
    </source>
</evidence>
<evidence type="ECO:0000256" key="1">
    <source>
        <dbReference type="ARBA" id="ARBA00004571"/>
    </source>
</evidence>
<evidence type="ECO:0000256" key="3">
    <source>
        <dbReference type="ARBA" id="ARBA00022452"/>
    </source>
</evidence>
<evidence type="ECO:0000256" key="5">
    <source>
        <dbReference type="ARBA" id="ARBA00023077"/>
    </source>
</evidence>
<protein>
    <submittedName>
        <fullName evidence="13">TonB-dependent receptor</fullName>
    </submittedName>
</protein>
<dbReference type="KEGG" id="pgin:FRZ67_16225"/>
<dbReference type="Pfam" id="PF13715">
    <property type="entry name" value="CarbopepD_reg_2"/>
    <property type="match status" value="1"/>
</dbReference>
<name>A0A5B8VDQ5_9BACT</name>
<evidence type="ECO:0000256" key="8">
    <source>
        <dbReference type="PROSITE-ProRule" id="PRU01360"/>
    </source>
</evidence>
<evidence type="ECO:0000259" key="11">
    <source>
        <dbReference type="Pfam" id="PF00593"/>
    </source>
</evidence>
<reference evidence="13 14" key="1">
    <citation type="journal article" date="2016" name="Int. J. Syst. Evol. Microbiol.">
        <title>Panacibacter ginsenosidivorans gen. nov., sp. nov., with ginsenoside converting activity isolated from soil of a ginseng field.</title>
        <authorList>
            <person name="Siddiqi M.Z."/>
            <person name="Muhammad Shafi S."/>
            <person name="Choi K.D."/>
            <person name="Im W.T."/>
        </authorList>
    </citation>
    <scope>NUCLEOTIDE SEQUENCE [LARGE SCALE GENOMIC DNA]</scope>
    <source>
        <strain evidence="13 14">Gsoil1550</strain>
    </source>
</reference>
<keyword evidence="6 8" id="KW-0472">Membrane</keyword>
<sequence length="1017" mass="110186">MRMRILLLLGLLMSIAGFGQQTRTVSGKVTDLKDGAPLAGVTVKAKGQSQVVTTQVDGTFTINVSSSTTALEFSYVGYGDLEVPVSDKMAVVMSASEKSLNEVVVVGYGTATKKNVSGSISKIAGKDVSNFPAPSFESALQGKAPGVVVESGSGKVGQGIKIRIRGTSSISASSQPLYVVDGLPVTSTSQSDPNNEATNPLADINPNDIESVEVLKDASAAAIYGARAANGVVLITTKKGRNSQKTNIELNVTHSWSNPTRKRSFLDAKQYVSLFDQAIISDATYDFTNGLSGYDNLDDAIADYRDVYYPTYGISLDDYALGLDYRNGAVNTDWQSLLYNKNAPSRQVDLSASGGSDKTRFFVSGFYNDQEAIVINNKFSRYGGRFNLEHNATSKLTLGMNLAISRSELKRVSNDNAFSTPGQLVAQLPISPVYDPNTGKLNGHTLYANGLFDAQFNSDNQVTFRTLGNVFANYNIIPSLSFRSEFGTDILNLVQESFNGKETQDGAGIGRGGYINTQNVNINTNNYFTFTPKTGDNNKINAVLGMSYLEGNVKQAFVNGEDYPSDAIKNLSAATNITFGTSTASRFTFLSYFLRGTYSFKDKYLFSGSVRTDASSRFGANNRYGWFPAASVGWVISEEKFMENIAAISFLKLRGSYGLTGNAEIGESNFLALYGISNYPGFPGYVPLQLANPDLKWEKTAQADVGLEFALLKNRISGEVDYYSKKTSDLLLAVNVPATTGYTTILQNLGNMDNKGWEFSLTGRIFDGAFKWTSSINAAYNKNTVKNIKGQIIQGGGGLQRAVEGQPIGVFFMQKFVGVDPETGDALYADADGKPTSDYSAAERMVVGKANPDWTGGFSNTFSYKGFDLNALFNFVSGNNIYNAGAIYMSDGFYNGFDNQTTDILNAWKKPGDITNIPRIGYFYGSGNRNSSQWLYDGSYIRLRTVSLGYTLPKSVINTLKITSARIYVAGLNLWTSTNYAGDPEVNTQTLGNIGGGQDFYTIPQPKTITVGVNVRF</sequence>
<dbReference type="InterPro" id="IPR037066">
    <property type="entry name" value="Plug_dom_sf"/>
</dbReference>
<dbReference type="PROSITE" id="PS52016">
    <property type="entry name" value="TONB_DEPENDENT_REC_3"/>
    <property type="match status" value="1"/>
</dbReference>
<keyword evidence="5 9" id="KW-0798">TonB box</keyword>
<dbReference type="InterPro" id="IPR000531">
    <property type="entry name" value="Beta-barrel_TonB"/>
</dbReference>
<evidence type="ECO:0000256" key="6">
    <source>
        <dbReference type="ARBA" id="ARBA00023136"/>
    </source>
</evidence>
<dbReference type="AlphaFoldDB" id="A0A5B8VDQ5"/>
<gene>
    <name evidence="13" type="ORF">FRZ67_16225</name>
</gene>
<dbReference type="InterPro" id="IPR039426">
    <property type="entry name" value="TonB-dep_rcpt-like"/>
</dbReference>
<keyword evidence="2 8" id="KW-0813">Transport</keyword>
<comment type="similarity">
    <text evidence="8 9">Belongs to the TonB-dependent receptor family.</text>
</comment>
<accession>A0A5B8VDQ5</accession>
<dbReference type="NCBIfam" id="TIGR04057">
    <property type="entry name" value="SusC_RagA_signa"/>
    <property type="match status" value="1"/>
</dbReference>
<dbReference type="GO" id="GO:0009279">
    <property type="term" value="C:cell outer membrane"/>
    <property type="evidence" value="ECO:0007669"/>
    <property type="project" value="UniProtKB-SubCell"/>
</dbReference>
<keyword evidence="3 8" id="KW-1134">Transmembrane beta strand</keyword>
<dbReference type="Pfam" id="PF07715">
    <property type="entry name" value="Plug"/>
    <property type="match status" value="1"/>
</dbReference>
<feature type="chain" id="PRO_5022668397" evidence="10">
    <location>
        <begin position="20"/>
        <end position="1017"/>
    </location>
</feature>